<dbReference type="EMBL" id="JASSZA010000011">
    <property type="protein sequence ID" value="KAK2099198.1"/>
    <property type="molecule type" value="Genomic_DNA"/>
</dbReference>
<dbReference type="Proteomes" id="UP001266305">
    <property type="component" value="Unassembled WGS sequence"/>
</dbReference>
<evidence type="ECO:0000313" key="2">
    <source>
        <dbReference type="EMBL" id="KAK2099198.1"/>
    </source>
</evidence>
<protein>
    <submittedName>
        <fullName evidence="2">Uncharacterized protein</fullName>
    </submittedName>
</protein>
<feature type="compositionally biased region" description="Polar residues" evidence="1">
    <location>
        <begin position="74"/>
        <end position="92"/>
    </location>
</feature>
<accession>A0ABQ9UQ44</accession>
<comment type="caution">
    <text evidence="2">The sequence shown here is derived from an EMBL/GenBank/DDBJ whole genome shotgun (WGS) entry which is preliminary data.</text>
</comment>
<evidence type="ECO:0000256" key="1">
    <source>
        <dbReference type="SAM" id="MobiDB-lite"/>
    </source>
</evidence>
<keyword evidence="3" id="KW-1185">Reference proteome</keyword>
<proteinExistence type="predicted"/>
<evidence type="ECO:0000313" key="3">
    <source>
        <dbReference type="Proteomes" id="UP001266305"/>
    </source>
</evidence>
<gene>
    <name evidence="2" type="ORF">P7K49_024649</name>
</gene>
<organism evidence="2 3">
    <name type="scientific">Saguinus oedipus</name>
    <name type="common">Cotton-top tamarin</name>
    <name type="synonym">Oedipomidas oedipus</name>
    <dbReference type="NCBI Taxonomy" id="9490"/>
    <lineage>
        <taxon>Eukaryota</taxon>
        <taxon>Metazoa</taxon>
        <taxon>Chordata</taxon>
        <taxon>Craniata</taxon>
        <taxon>Vertebrata</taxon>
        <taxon>Euteleostomi</taxon>
        <taxon>Mammalia</taxon>
        <taxon>Eutheria</taxon>
        <taxon>Euarchontoglires</taxon>
        <taxon>Primates</taxon>
        <taxon>Haplorrhini</taxon>
        <taxon>Platyrrhini</taxon>
        <taxon>Cebidae</taxon>
        <taxon>Callitrichinae</taxon>
        <taxon>Saguinus</taxon>
    </lineage>
</organism>
<sequence>MKLVCQTQARASCDGIPTYQTQARASRDGNPAYQTQARASCDGNPAYQTQARASRDGNPAYQTQARASCDGNPAYQTQARASRDGNPTYQTQARASCDGNPTYQTQARASRDGNPVYQTQARASCDGRHLGICQELSSELLSGLFKVVFGLAASPGPTHSCCVGIRISQTPGTGCCGGNGAVSQCLLPSAGCCSALGLSLSSSRFEELKLPGSGLSARCLEQHLRAGGLEPPVPGLGV</sequence>
<name>A0ABQ9UQ44_SAGOE</name>
<reference evidence="2 3" key="1">
    <citation type="submission" date="2023-05" db="EMBL/GenBank/DDBJ databases">
        <title>B98-5 Cell Line De Novo Hybrid Assembly: An Optical Mapping Approach.</title>
        <authorList>
            <person name="Kananen K."/>
            <person name="Auerbach J.A."/>
            <person name="Kautto E."/>
            <person name="Blachly J.S."/>
        </authorList>
    </citation>
    <scope>NUCLEOTIDE SEQUENCE [LARGE SCALE GENOMIC DNA]</scope>
    <source>
        <strain evidence="2">B95-8</strain>
        <tissue evidence="2">Cell line</tissue>
    </source>
</reference>
<feature type="region of interest" description="Disordered" evidence="1">
    <location>
        <begin position="22"/>
        <end position="92"/>
    </location>
</feature>